<feature type="compositionally biased region" description="Polar residues" evidence="1">
    <location>
        <begin position="289"/>
        <end position="305"/>
    </location>
</feature>
<protein>
    <submittedName>
        <fullName evidence="2">(Fe-S)-binding protein</fullName>
    </submittedName>
</protein>
<dbReference type="OrthoDB" id="9800692at2"/>
<dbReference type="Pfam" id="PF24724">
    <property type="entry name" value="DUF7676"/>
    <property type="match status" value="1"/>
</dbReference>
<accession>A0A6N8FZ18</accession>
<keyword evidence="3" id="KW-1185">Reference proteome</keyword>
<feature type="region of interest" description="Disordered" evidence="1">
    <location>
        <begin position="282"/>
        <end position="314"/>
    </location>
</feature>
<comment type="caution">
    <text evidence="2">The sequence shown here is derived from an EMBL/GenBank/DDBJ whole genome shotgun (WGS) entry which is preliminary data.</text>
</comment>
<reference evidence="2 3" key="1">
    <citation type="journal article" date="2019" name="Front. Microbiol.">
        <title>Genomic Features for Desiccation Tolerance and Sugar Biosynthesis in the Extremophile Gloeocapsopsis sp. UTEX B3054.</title>
        <authorList>
            <person name="Urrejola C."/>
            <person name="Alcorta J."/>
            <person name="Salas L."/>
            <person name="Vasquez M."/>
            <person name="Polz M.F."/>
            <person name="Vicuna R."/>
            <person name="Diez B."/>
        </authorList>
    </citation>
    <scope>NUCLEOTIDE SEQUENCE [LARGE SCALE GENOMIC DNA]</scope>
    <source>
        <strain evidence="2 3">1H9</strain>
    </source>
</reference>
<sequence>MGEFSRWVTPLNRSLTEPLPAGGQTEYEDIPCTIDITGPLLYTLFHERWQETQIGHVIEGGVLELELNEPPKICVLYDGYLTVVTESWHLHLCLEEHLGGPLQKTPPELRQQRLLHRASLYRRLNERGEARSWGIQFWNGAGEKMMNIFLPNPFVGEDEDLLPEGKPRLEKLGLYQELREIYVQGTRPIPFEDNPLKRPYLAVCRSSRCYPSRNWEPVVEALQTAVKEAGLDVYVMTSGCLEVCKLGPVVYYSSDRTWYTRVTPDTARRLVQEHLVEGKPVTENLYPPVTTSTSRENFKNASNSLLRRESNELR</sequence>
<dbReference type="RefSeq" id="WP_105218310.1">
    <property type="nucleotide sequence ID" value="NZ_CAWNSU010000088.1"/>
</dbReference>
<dbReference type="AlphaFoldDB" id="A0A6N8FZ18"/>
<evidence type="ECO:0000313" key="3">
    <source>
        <dbReference type="Proteomes" id="UP000441797"/>
    </source>
</evidence>
<evidence type="ECO:0000313" key="2">
    <source>
        <dbReference type="EMBL" id="MUL37872.1"/>
    </source>
</evidence>
<dbReference type="InterPro" id="IPR036249">
    <property type="entry name" value="Thioredoxin-like_sf"/>
</dbReference>
<proteinExistence type="predicted"/>
<dbReference type="InterPro" id="IPR056093">
    <property type="entry name" value="DUF7676"/>
</dbReference>
<dbReference type="Proteomes" id="UP000441797">
    <property type="component" value="Unassembled WGS sequence"/>
</dbReference>
<dbReference type="EMBL" id="NAPY01000028">
    <property type="protein sequence ID" value="MUL37872.1"/>
    <property type="molecule type" value="Genomic_DNA"/>
</dbReference>
<dbReference type="CDD" id="cd02980">
    <property type="entry name" value="TRX_Fd_family"/>
    <property type="match status" value="1"/>
</dbReference>
<organism evidence="2 3">
    <name type="scientific">Gloeocapsopsis dulcis AAB1 = 1H9</name>
    <dbReference type="NCBI Taxonomy" id="1433147"/>
    <lineage>
        <taxon>Bacteria</taxon>
        <taxon>Bacillati</taxon>
        <taxon>Cyanobacteriota</taxon>
        <taxon>Cyanophyceae</taxon>
        <taxon>Oscillatoriophycideae</taxon>
        <taxon>Chroococcales</taxon>
        <taxon>Chroococcaceae</taxon>
        <taxon>Gloeocapsopsis</taxon>
        <taxon>Gloeocapsopsis dulcis</taxon>
    </lineage>
</organism>
<dbReference type="Gene3D" id="3.40.30.10">
    <property type="entry name" value="Glutaredoxin"/>
    <property type="match status" value="1"/>
</dbReference>
<name>A0A6N8FZ18_9CHRO</name>
<dbReference type="SUPFAM" id="SSF52833">
    <property type="entry name" value="Thioredoxin-like"/>
    <property type="match status" value="1"/>
</dbReference>
<evidence type="ECO:0000256" key="1">
    <source>
        <dbReference type="SAM" id="MobiDB-lite"/>
    </source>
</evidence>
<gene>
    <name evidence="2" type="ORF">BWI75_16445</name>
</gene>